<dbReference type="AlphaFoldDB" id="A0A1Y4T3B3"/>
<reference evidence="2 3" key="1">
    <citation type="journal article" date="2018" name="BMC Genomics">
        <title>Whole genome sequencing and function prediction of 133 gut anaerobes isolated from chicken caecum in pure cultures.</title>
        <authorList>
            <person name="Medvecky M."/>
            <person name="Cejkova D."/>
            <person name="Polansky O."/>
            <person name="Karasova D."/>
            <person name="Kubasova T."/>
            <person name="Cizek A."/>
            <person name="Rychlik I."/>
        </authorList>
    </citation>
    <scope>NUCLEOTIDE SEQUENCE [LARGE SCALE GENOMIC DNA]</scope>
    <source>
        <strain evidence="2 3">An13</strain>
    </source>
</reference>
<feature type="domain" description="Acyclic terpene utilisation N-terminal" evidence="1">
    <location>
        <begin position="4"/>
        <end position="446"/>
    </location>
</feature>
<comment type="caution">
    <text evidence="2">The sequence shown here is derived from an EMBL/GenBank/DDBJ whole genome shotgun (WGS) entry which is preliminary data.</text>
</comment>
<dbReference type="Proteomes" id="UP000195305">
    <property type="component" value="Unassembled WGS sequence"/>
</dbReference>
<dbReference type="InterPro" id="IPR010839">
    <property type="entry name" value="AtuA_N"/>
</dbReference>
<dbReference type="OrthoDB" id="9763456at2"/>
<dbReference type="PANTHER" id="PTHR47472:SF1">
    <property type="entry name" value="DUF1446-DOMAIN-CONTAINING PROTEIN"/>
    <property type="match status" value="1"/>
</dbReference>
<protein>
    <submittedName>
        <fullName evidence="2">ABC transporter substrate-binding protein</fullName>
    </submittedName>
</protein>
<accession>A0A1Y4T3B3</accession>
<organism evidence="2 3">
    <name type="scientific">Massilimicrobiota timonensis</name>
    <dbReference type="NCBI Taxonomy" id="1776392"/>
    <lineage>
        <taxon>Bacteria</taxon>
        <taxon>Bacillati</taxon>
        <taxon>Bacillota</taxon>
        <taxon>Erysipelotrichia</taxon>
        <taxon>Erysipelotrichales</taxon>
        <taxon>Erysipelotrichaceae</taxon>
        <taxon>Massilimicrobiota</taxon>
    </lineage>
</organism>
<evidence type="ECO:0000259" key="1">
    <source>
        <dbReference type="Pfam" id="PF07287"/>
    </source>
</evidence>
<gene>
    <name evidence="2" type="ORF">B5E75_00655</name>
</gene>
<keyword evidence="3" id="KW-1185">Reference proteome</keyword>
<dbReference type="Pfam" id="PF07287">
    <property type="entry name" value="AtuA"/>
    <property type="match status" value="1"/>
</dbReference>
<evidence type="ECO:0000313" key="3">
    <source>
        <dbReference type="Proteomes" id="UP000195305"/>
    </source>
</evidence>
<name>A0A1Y4T3B3_9FIRM</name>
<evidence type="ECO:0000313" key="2">
    <source>
        <dbReference type="EMBL" id="OUQ36679.1"/>
    </source>
</evidence>
<sequence>MKTIRIGSGAGYGGDRIEPAIDLIQRGNLDYIIFECLAERTISLAQKNKQKDPQLGYNDLFEYRFDKILDAIKDHPVKVITNMGAANPKTAAYKCQSMAQEKGIKNLKIAYVEGDDITDKLSEYMDYQVMETGEPLNHIDGEILSANGYIGIKGIVEALQNQADIVITGRVADPSLALGPLVYEWNWSMDDYDKLGKGTWIGHLLECAGQVTGGYFADPGYKDVPELWNLGFPIIEVDENGDGVVTKLEHTGGIVTEQTVKEQTLYEIQDPTKYFTPDVIADFSHVQVQQIGKDRVKISGATGHAPNGYYKTSVGYHDCYIGEGQISYGGLNALSKAQLAKEILEHRFEMIGLKYEEIRYDMIGMNALYHDDISTQMNQYTPVEVRLRVAARVKNIAQAQMIGNEVEALYTNGPSGGGGAVKNIKDIISIASILVPVNHFHITVHVLEV</sequence>
<dbReference type="RefSeq" id="WP_087356893.1">
    <property type="nucleotide sequence ID" value="NZ_NFLJ01000001.1"/>
</dbReference>
<dbReference type="EMBL" id="NFLJ01000001">
    <property type="protein sequence ID" value="OUQ36679.1"/>
    <property type="molecule type" value="Genomic_DNA"/>
</dbReference>
<dbReference type="PANTHER" id="PTHR47472">
    <property type="entry name" value="PROPIONYL-COA CARBOXYLASE"/>
    <property type="match status" value="1"/>
</dbReference>
<proteinExistence type="predicted"/>